<keyword evidence="1" id="KW-0378">Hydrolase</keyword>
<accession>A0A1H9RS26</accession>
<dbReference type="AlphaFoldDB" id="A0A1H9RS26"/>
<sequence length="89" mass="9627">MIYYCVGGQLRAQAFILSQNLANLEVLDLREFDTYQFTLAAIGEQTGVTFTAAPTASSADSGTVSGLGPDPKLESERVRVLLSVDDIIW</sequence>
<evidence type="ECO:0000313" key="2">
    <source>
        <dbReference type="Proteomes" id="UP000198929"/>
    </source>
</evidence>
<dbReference type="Proteomes" id="UP000198929">
    <property type="component" value="Unassembled WGS sequence"/>
</dbReference>
<proteinExistence type="predicted"/>
<gene>
    <name evidence="1" type="ORF">SAMN05661109_00898</name>
</gene>
<keyword evidence="1" id="KW-0540">Nuclease</keyword>
<name>A0A1H9RS26_9CORY</name>
<protein>
    <submittedName>
        <fullName evidence="1">Endonuclease G</fullName>
    </submittedName>
</protein>
<organism evidence="1 2">
    <name type="scientific">Corynebacterium cystitidis DSM 20524</name>
    <dbReference type="NCBI Taxonomy" id="1121357"/>
    <lineage>
        <taxon>Bacteria</taxon>
        <taxon>Bacillati</taxon>
        <taxon>Actinomycetota</taxon>
        <taxon>Actinomycetes</taxon>
        <taxon>Mycobacteriales</taxon>
        <taxon>Corynebacteriaceae</taxon>
        <taxon>Corynebacterium</taxon>
    </lineage>
</organism>
<reference evidence="2" key="1">
    <citation type="submission" date="2016-10" db="EMBL/GenBank/DDBJ databases">
        <authorList>
            <person name="Varghese N."/>
            <person name="Submissions S."/>
        </authorList>
    </citation>
    <scope>NUCLEOTIDE SEQUENCE [LARGE SCALE GENOMIC DNA]</scope>
    <source>
        <strain evidence="2">DSM 20524</strain>
    </source>
</reference>
<dbReference type="STRING" id="1121357.SAMN05661109_00898"/>
<keyword evidence="1" id="KW-0255">Endonuclease</keyword>
<dbReference type="GO" id="GO:0004519">
    <property type="term" value="F:endonuclease activity"/>
    <property type="evidence" value="ECO:0007669"/>
    <property type="project" value="UniProtKB-KW"/>
</dbReference>
<dbReference type="EMBL" id="FOGQ01000003">
    <property type="protein sequence ID" value="SER75640.1"/>
    <property type="molecule type" value="Genomic_DNA"/>
</dbReference>
<dbReference type="RefSeq" id="WP_092256844.1">
    <property type="nucleotide sequence ID" value="NZ_CP047199.1"/>
</dbReference>
<evidence type="ECO:0000313" key="1">
    <source>
        <dbReference type="EMBL" id="SER75640.1"/>
    </source>
</evidence>
<keyword evidence="2" id="KW-1185">Reference proteome</keyword>